<proteinExistence type="predicted"/>
<reference evidence="1" key="2">
    <citation type="journal article" date="2015" name="Data Brief">
        <title>Shoot transcriptome of the giant reed, Arundo donax.</title>
        <authorList>
            <person name="Barrero R.A."/>
            <person name="Guerrero F.D."/>
            <person name="Moolhuijzen P."/>
            <person name="Goolsby J.A."/>
            <person name="Tidwell J."/>
            <person name="Bellgard S.E."/>
            <person name="Bellgard M.I."/>
        </authorList>
    </citation>
    <scope>NUCLEOTIDE SEQUENCE</scope>
    <source>
        <tissue evidence="1">Shoot tissue taken approximately 20 cm above the soil surface</tissue>
    </source>
</reference>
<name>A0A0A9GMT8_ARUDO</name>
<evidence type="ECO:0000313" key="1">
    <source>
        <dbReference type="EMBL" id="JAE24709.1"/>
    </source>
</evidence>
<dbReference type="EMBL" id="GBRH01173187">
    <property type="protein sequence ID" value="JAE24709.1"/>
    <property type="molecule type" value="Transcribed_RNA"/>
</dbReference>
<sequence length="45" mass="5169">MLNPMITTYSSFSYCEKFVLYLASSSVHDLSMLLYSGYQAAFKME</sequence>
<organism evidence="1">
    <name type="scientific">Arundo donax</name>
    <name type="common">Giant reed</name>
    <name type="synonym">Donax arundinaceus</name>
    <dbReference type="NCBI Taxonomy" id="35708"/>
    <lineage>
        <taxon>Eukaryota</taxon>
        <taxon>Viridiplantae</taxon>
        <taxon>Streptophyta</taxon>
        <taxon>Embryophyta</taxon>
        <taxon>Tracheophyta</taxon>
        <taxon>Spermatophyta</taxon>
        <taxon>Magnoliopsida</taxon>
        <taxon>Liliopsida</taxon>
        <taxon>Poales</taxon>
        <taxon>Poaceae</taxon>
        <taxon>PACMAD clade</taxon>
        <taxon>Arundinoideae</taxon>
        <taxon>Arundineae</taxon>
        <taxon>Arundo</taxon>
    </lineage>
</organism>
<reference evidence="1" key="1">
    <citation type="submission" date="2014-09" db="EMBL/GenBank/DDBJ databases">
        <authorList>
            <person name="Magalhaes I.L.F."/>
            <person name="Oliveira U."/>
            <person name="Santos F.R."/>
            <person name="Vidigal T.H.D.A."/>
            <person name="Brescovit A.D."/>
            <person name="Santos A.J."/>
        </authorList>
    </citation>
    <scope>NUCLEOTIDE SEQUENCE</scope>
    <source>
        <tissue evidence="1">Shoot tissue taken approximately 20 cm above the soil surface</tissue>
    </source>
</reference>
<dbReference type="AlphaFoldDB" id="A0A0A9GMT8"/>
<protein>
    <submittedName>
        <fullName evidence="1">Uncharacterized protein</fullName>
    </submittedName>
</protein>
<accession>A0A0A9GMT8</accession>